<feature type="chain" id="PRO_5021347447" description="DUF4402 domain-containing protein" evidence="1">
    <location>
        <begin position="23"/>
        <end position="140"/>
    </location>
</feature>
<sequence>MLRKLIACAALVASVASFGAEAADGFKVDLSVSRGGIVIGQPSIQVKADLNADLTITPPGSPAEAAVRLVVSVAPTPDKGVVDIHLMVFDQAHGEWTLRAEPTMKAKLGSDVQLKVGTKGLARAASPIDVTVKIAAAKLT</sequence>
<evidence type="ECO:0000256" key="1">
    <source>
        <dbReference type="SAM" id="SignalP"/>
    </source>
</evidence>
<reference evidence="2 3" key="1">
    <citation type="submission" date="2019-06" db="EMBL/GenBank/DDBJ databases">
        <title>A complete genome sequence for Luteibacter pinisoli MAH-14.</title>
        <authorList>
            <person name="Baltrus D.A."/>
        </authorList>
    </citation>
    <scope>NUCLEOTIDE SEQUENCE [LARGE SCALE GENOMIC DNA]</scope>
    <source>
        <strain evidence="2 3">MAH-14</strain>
    </source>
</reference>
<name>A0A4Y5Z542_9GAMM</name>
<evidence type="ECO:0000313" key="3">
    <source>
        <dbReference type="Proteomes" id="UP000316093"/>
    </source>
</evidence>
<evidence type="ECO:0000313" key="2">
    <source>
        <dbReference type="EMBL" id="QDE40056.1"/>
    </source>
</evidence>
<proteinExistence type="predicted"/>
<accession>A0A4Y5Z542</accession>
<dbReference type="AlphaFoldDB" id="A0A4Y5Z542"/>
<organism evidence="2 3">
    <name type="scientific">Luteibacter pinisoli</name>
    <dbReference type="NCBI Taxonomy" id="2589080"/>
    <lineage>
        <taxon>Bacteria</taxon>
        <taxon>Pseudomonadati</taxon>
        <taxon>Pseudomonadota</taxon>
        <taxon>Gammaproteobacteria</taxon>
        <taxon>Lysobacterales</taxon>
        <taxon>Rhodanobacteraceae</taxon>
        <taxon>Luteibacter</taxon>
    </lineage>
</organism>
<evidence type="ECO:0008006" key="4">
    <source>
        <dbReference type="Google" id="ProtNLM"/>
    </source>
</evidence>
<dbReference type="EMBL" id="CP041046">
    <property type="protein sequence ID" value="QDE40056.1"/>
    <property type="molecule type" value="Genomic_DNA"/>
</dbReference>
<dbReference type="OrthoDB" id="9841076at2"/>
<keyword evidence="1" id="KW-0732">Signal</keyword>
<dbReference type="RefSeq" id="WP_139983400.1">
    <property type="nucleotide sequence ID" value="NZ_CP041046.1"/>
</dbReference>
<feature type="signal peptide" evidence="1">
    <location>
        <begin position="1"/>
        <end position="22"/>
    </location>
</feature>
<dbReference type="KEGG" id="lpy:FIV34_12935"/>
<keyword evidence="3" id="KW-1185">Reference proteome</keyword>
<gene>
    <name evidence="2" type="ORF">FIV34_12935</name>
</gene>
<dbReference type="Proteomes" id="UP000316093">
    <property type="component" value="Chromosome"/>
</dbReference>
<protein>
    <recommendedName>
        <fullName evidence="4">DUF4402 domain-containing protein</fullName>
    </recommendedName>
</protein>